<evidence type="ECO:0000259" key="1">
    <source>
        <dbReference type="Pfam" id="PF01850"/>
    </source>
</evidence>
<dbReference type="EMBL" id="AZHX01000897">
    <property type="protein sequence ID" value="ETX05675.1"/>
    <property type="molecule type" value="Genomic_DNA"/>
</dbReference>
<name>W4M634_9BACT</name>
<proteinExistence type="predicted"/>
<evidence type="ECO:0000313" key="3">
    <source>
        <dbReference type="Proteomes" id="UP000019140"/>
    </source>
</evidence>
<dbReference type="Pfam" id="PF01850">
    <property type="entry name" value="PIN"/>
    <property type="match status" value="1"/>
</dbReference>
<feature type="domain" description="PIN" evidence="1">
    <location>
        <begin position="3"/>
        <end position="36"/>
    </location>
</feature>
<sequence length="44" mass="4933">MFARHAVDIVDALVFVTAQHHGWATFSFDKDIRKLERESDGSAG</sequence>
<gene>
    <name evidence="2" type="ORF">ETSY2_21560</name>
</gene>
<organism evidence="2 3">
    <name type="scientific">Candidatus Entotheonella gemina</name>
    <dbReference type="NCBI Taxonomy" id="1429439"/>
    <lineage>
        <taxon>Bacteria</taxon>
        <taxon>Pseudomonadati</taxon>
        <taxon>Nitrospinota/Tectimicrobiota group</taxon>
        <taxon>Candidatus Tectimicrobiota</taxon>
        <taxon>Candidatus Entotheonellia</taxon>
        <taxon>Candidatus Entotheonellales</taxon>
        <taxon>Candidatus Entotheonellaceae</taxon>
        <taxon>Candidatus Entotheonella</taxon>
    </lineage>
</organism>
<dbReference type="InterPro" id="IPR029060">
    <property type="entry name" value="PIN-like_dom_sf"/>
</dbReference>
<comment type="caution">
    <text evidence="2">The sequence shown here is derived from an EMBL/GenBank/DDBJ whole genome shotgun (WGS) entry which is preliminary data.</text>
</comment>
<accession>W4M634</accession>
<dbReference type="Proteomes" id="UP000019140">
    <property type="component" value="Unassembled WGS sequence"/>
</dbReference>
<dbReference type="SUPFAM" id="SSF88723">
    <property type="entry name" value="PIN domain-like"/>
    <property type="match status" value="1"/>
</dbReference>
<keyword evidence="3" id="KW-1185">Reference proteome</keyword>
<dbReference type="InterPro" id="IPR002716">
    <property type="entry name" value="PIN_dom"/>
</dbReference>
<dbReference type="HOGENOM" id="CLU_3213837_0_0_7"/>
<evidence type="ECO:0000313" key="2">
    <source>
        <dbReference type="EMBL" id="ETX05675.1"/>
    </source>
</evidence>
<protein>
    <recommendedName>
        <fullName evidence="1">PIN domain-containing protein</fullName>
    </recommendedName>
</protein>
<reference evidence="2 3" key="1">
    <citation type="journal article" date="2014" name="Nature">
        <title>An environmental bacterial taxon with a large and distinct metabolic repertoire.</title>
        <authorList>
            <person name="Wilson M.C."/>
            <person name="Mori T."/>
            <person name="Ruckert C."/>
            <person name="Uria A.R."/>
            <person name="Helf M.J."/>
            <person name="Takada K."/>
            <person name="Gernert C."/>
            <person name="Steffens U.A."/>
            <person name="Heycke N."/>
            <person name="Schmitt S."/>
            <person name="Rinke C."/>
            <person name="Helfrich E.J."/>
            <person name="Brachmann A.O."/>
            <person name="Gurgui C."/>
            <person name="Wakimoto T."/>
            <person name="Kracht M."/>
            <person name="Crusemann M."/>
            <person name="Hentschel U."/>
            <person name="Abe I."/>
            <person name="Matsunaga S."/>
            <person name="Kalinowski J."/>
            <person name="Takeyama H."/>
            <person name="Piel J."/>
        </authorList>
    </citation>
    <scope>NUCLEOTIDE SEQUENCE [LARGE SCALE GENOMIC DNA]</scope>
    <source>
        <strain evidence="3">TSY2</strain>
    </source>
</reference>
<dbReference type="AlphaFoldDB" id="W4M634"/>